<evidence type="ECO:0000313" key="4">
    <source>
        <dbReference type="Proteomes" id="UP000182841"/>
    </source>
</evidence>
<gene>
    <name evidence="2" type="primary">encK</name>
    <name evidence="3" type="ORF">SAMN05421870_103232</name>
</gene>
<protein>
    <submittedName>
        <fullName evidence="2">Putative O-methyl transferase EncK</fullName>
    </submittedName>
    <submittedName>
        <fullName evidence="3">Ubiquinone/menaquinone biosynthesis C-methylase UbiE</fullName>
    </submittedName>
</protein>
<dbReference type="InterPro" id="IPR029063">
    <property type="entry name" value="SAM-dependent_MTases_sf"/>
</dbReference>
<accession>A0A0F6NRP0</accession>
<dbReference type="EMBL" id="KM000069">
    <property type="protein sequence ID" value="AIN46697.1"/>
    <property type="molecule type" value="Genomic_DNA"/>
</dbReference>
<reference evidence="4" key="4">
    <citation type="submission" date="2016-10" db="EMBL/GenBank/DDBJ databases">
        <authorList>
            <person name="Varghese N."/>
            <person name="Submissions S."/>
        </authorList>
    </citation>
    <scope>NUCLEOTIDE SEQUENCE [LARGE SCALE GENOMIC DNA]</scope>
    <source>
        <strain evidence="4">CGMCC 4.6825</strain>
    </source>
</reference>
<dbReference type="InterPro" id="IPR013217">
    <property type="entry name" value="Methyltransf_12"/>
</dbReference>
<reference evidence="3" key="3">
    <citation type="submission" date="2016-10" db="EMBL/GenBank/DDBJ databases">
        <authorList>
            <person name="de Groot N.N."/>
        </authorList>
    </citation>
    <scope>NUCLEOTIDE SEQUENCE [LARGE SCALE GENOMIC DNA]</scope>
    <source>
        <strain evidence="3">CGMCC 4.6825</strain>
    </source>
</reference>
<dbReference type="Gene3D" id="3.40.50.150">
    <property type="entry name" value="Vaccinia Virus protein VP39"/>
    <property type="match status" value="1"/>
</dbReference>
<organism evidence="2">
    <name type="scientific">Streptomyces qinglanensis</name>
    <dbReference type="NCBI Taxonomy" id="943816"/>
    <lineage>
        <taxon>Bacteria</taxon>
        <taxon>Bacillati</taxon>
        <taxon>Actinomycetota</taxon>
        <taxon>Actinomycetes</taxon>
        <taxon>Kitasatosporales</taxon>
        <taxon>Streptomycetaceae</taxon>
        <taxon>Streptomyces</taxon>
    </lineage>
</organism>
<dbReference type="CDD" id="cd02440">
    <property type="entry name" value="AdoMet_MTases"/>
    <property type="match status" value="1"/>
</dbReference>
<keyword evidence="3" id="KW-0830">Ubiquinone</keyword>
<dbReference type="GO" id="GO:0032259">
    <property type="term" value="P:methylation"/>
    <property type="evidence" value="ECO:0007669"/>
    <property type="project" value="UniProtKB-KW"/>
</dbReference>
<dbReference type="SUPFAM" id="SSF53335">
    <property type="entry name" value="S-adenosyl-L-methionine-dependent methyltransferases"/>
    <property type="match status" value="1"/>
</dbReference>
<evidence type="ECO:0000259" key="1">
    <source>
        <dbReference type="Pfam" id="PF08242"/>
    </source>
</evidence>
<keyword evidence="3" id="KW-0489">Methyltransferase</keyword>
<sequence>MTIDVSPESSAFGFEGQPYYEHRRLRLYDAVVVHASNRVLWRCPKDRLLDHYNEWITSRHLEVGPGSGYYLDHCRFPPGGDPELTLLDLNPDPLRFAAHRLRRFTPRCVQADLLEPLSGLGAGGFTSIACNYVLHCLPRPPGGKQLVLKHLSRELAPGGVLFGSTVLSGGVKHTALSRRFNLLYQRQGSFHNQHDSVRWLHRALEEHFTSHWIEVRGSVALFAARASADSARTAATAPGDLPHERPGA</sequence>
<dbReference type="Proteomes" id="UP000182841">
    <property type="component" value="Unassembled WGS sequence"/>
</dbReference>
<dbReference type="OrthoDB" id="507855at2"/>
<evidence type="ECO:0000313" key="3">
    <source>
        <dbReference type="EMBL" id="SER66091.1"/>
    </source>
</evidence>
<dbReference type="EMBL" id="FOGO01000003">
    <property type="protein sequence ID" value="SER66091.1"/>
    <property type="molecule type" value="Genomic_DNA"/>
</dbReference>
<dbReference type="PIRSF" id="PIRSF011491">
    <property type="entry name" value="Mtase_YbcY_prd"/>
    <property type="match status" value="1"/>
</dbReference>
<dbReference type="InterPro" id="IPR016584">
    <property type="entry name" value="MeTrfase_VrtF"/>
</dbReference>
<feature type="domain" description="Methyltransferase type 12" evidence="1">
    <location>
        <begin position="61"/>
        <end position="161"/>
    </location>
</feature>
<dbReference type="RefSeq" id="WP_074999496.1">
    <property type="nucleotide sequence ID" value="NZ_FOGO01000003.1"/>
</dbReference>
<proteinExistence type="predicted"/>
<dbReference type="AlphaFoldDB" id="A0A0F6NRP0"/>
<reference evidence="2" key="1">
    <citation type="submission" date="2014-06" db="EMBL/GenBank/DDBJ databases">
        <authorList>
            <person name="Xu D."/>
            <person name="Ma M."/>
            <person name="Liu Y."/>
            <person name="Zhou T."/>
            <person name="Deng Z."/>
            <person name="Hong K."/>
        </authorList>
    </citation>
    <scope>NUCLEOTIDE SEQUENCE</scope>
    <source>
        <strain evidence="2">172205</strain>
    </source>
</reference>
<dbReference type="GO" id="GO:0008168">
    <property type="term" value="F:methyltransferase activity"/>
    <property type="evidence" value="ECO:0007669"/>
    <property type="project" value="UniProtKB-KW"/>
</dbReference>
<evidence type="ECO:0000313" key="2">
    <source>
        <dbReference type="EMBL" id="AIN46697.1"/>
    </source>
</evidence>
<keyword evidence="4" id="KW-1185">Reference proteome</keyword>
<dbReference type="Pfam" id="PF08242">
    <property type="entry name" value="Methyltransf_12"/>
    <property type="match status" value="1"/>
</dbReference>
<keyword evidence="2" id="KW-0808">Transferase</keyword>
<reference evidence="2" key="2">
    <citation type="journal article" date="2015" name="Appl. Microbiol. Biotechnol.">
        <title>Genotype-driven isolation of enterocin with novel bioactivities from mangrove-derived Streptomyces qinglanensis 172205.</title>
        <authorList>
            <person name="Xu D.B."/>
            <person name="Ma M."/>
            <person name="Deng Z.X."/>
            <person name="Hong K."/>
        </authorList>
    </citation>
    <scope>NUCLEOTIDE SEQUENCE</scope>
    <source>
        <strain evidence="2">172205</strain>
    </source>
</reference>
<name>A0A0F6NRP0_9ACTN</name>